<keyword evidence="5" id="KW-1185">Reference proteome</keyword>
<dbReference type="Pfam" id="PF03564">
    <property type="entry name" value="DUF1759"/>
    <property type="match status" value="1"/>
</dbReference>
<name>A0A914M656_MELIC</name>
<feature type="domain" description="DUF1758" evidence="4">
    <location>
        <begin position="598"/>
        <end position="750"/>
    </location>
</feature>
<feature type="region of interest" description="Disordered" evidence="2">
    <location>
        <begin position="498"/>
        <end position="556"/>
    </location>
</feature>
<dbReference type="InterPro" id="IPR005312">
    <property type="entry name" value="DUF1759"/>
</dbReference>
<evidence type="ECO:0000259" key="4">
    <source>
        <dbReference type="Pfam" id="PF05585"/>
    </source>
</evidence>
<evidence type="ECO:0000313" key="5">
    <source>
        <dbReference type="Proteomes" id="UP000887563"/>
    </source>
</evidence>
<dbReference type="Pfam" id="PF00078">
    <property type="entry name" value="RVT_1"/>
    <property type="match status" value="1"/>
</dbReference>
<dbReference type="Pfam" id="PF05380">
    <property type="entry name" value="Peptidase_A17"/>
    <property type="match status" value="1"/>
</dbReference>
<dbReference type="InterPro" id="IPR008042">
    <property type="entry name" value="Retrotrans_Pao"/>
</dbReference>
<sequence>MSAPLKTAIVSAFKAWMEFKEVDFEVGIEAGDSAQLRKIKYEGMYEDLRNEVQAQEAIITDVKNVLTAWGDLLRKMNGEERRAGNEDYIEFNEVHHVENTLQKFEENARSLREYAQKILTQLKIAKLDAEKERQQEELRFHTAAVAAGNRLETQAAPAGPGSSRSLHSLYQLPTLQIRKFGGNRREWLDFYESFKCAVDNSVASEIEKLTLLRSLLEGEARDLISGFRLETRSFEEAIKLLKDYYGNTEAHVRDLHIKLANLKPCQNLKETKNFAFELERLSRELKNAREDIEGPAIYLALEKKLNKNFLREILVKKNEEGSRWNTSKFREALHNALQRELAIQEVLLEHDQDKSHAPKIQKPPPRNFNSNQQGQHYTYAAIEPINILRGQGKMPQFNYQNASKGPRCLFCTESHWSDQCQKYNNANARIQFVRLKNLCMACLSNSHTKLQCQRPSTCFYCGGRHPRALCFKKFGKNLNNNFNNNSKWNEAQNKNKINFSNNKNKNNGPGNRFDFGPNRPGLNNWKGTGANNVPIGIRRDGSPFNNGGFNSSKENNFNKEVRFSPKREVAPQQVNCQMIEPLNNDGLGKSLLMTVEITVFNPKKEEINLNVLAFLDPGSQRSFVTKEAANKLNLESIGSEEYYLTSFGNSMPKKYKCDLVKIGLRGENQKLTMVLNKLDFLVNPLPYYNVKEMLKDYEKIYVEKLLTTEYRQPDILLGMDIWHELHVQRMQVLPSGFTICQSRLGPIMSGLGQIEDEPQQLITGIYKAQTTQIYSVIQFTENKHHKNIEVDQENEENLVTFFGLSGVGMDDLTPRIKDQEVLENFRKNLTFIDGRYQIALPFNENIKFLPTNFYHAKIRLTNTIRKLQKLGLVDEYQKIITEQLENGMIEIIENPKESQGPVHYLPHRAVVRTDKTFTKVRIVMDASAKPPGQPALPSLNNCLYTGPLLLKQLVGILLRFRFLNKVILADIEKAFLQLGVRETDRDCTRFLWVANPKEIRPDQIPYTKCVVYRFCRVSFGLTVSPFLLNATIQEHLKLFDSPIARSIEENLYMDNIMIELKEGSTIGEVYKEAKNIFSAAGMRLREFFGATKKEFFDVPEEDLSPNLKETKIFGIKWNLEKETLSIEFPKIENFKTKRQLLSTIAKVYDPLGLISPALIPAKLLMQKIVEDNYKWDDRINDEYYQKLINVLQTWQENGQPIKIFFPRKLNFWDLKNHEFHCFTDASGVGFGCAIYVRAEAERAHLIFAKSLLKPARLQLTEATIPRLELQALTLGQLFGQTLNAILSV</sequence>
<feature type="compositionally biased region" description="Polar residues" evidence="2">
    <location>
        <begin position="543"/>
        <end position="555"/>
    </location>
</feature>
<dbReference type="PANTHER" id="PTHR47331">
    <property type="entry name" value="PHD-TYPE DOMAIN-CONTAINING PROTEIN"/>
    <property type="match status" value="1"/>
</dbReference>
<evidence type="ECO:0000313" key="6">
    <source>
        <dbReference type="WBParaSite" id="Minc3s01342g22932"/>
    </source>
</evidence>
<feature type="coiled-coil region" evidence="1">
    <location>
        <begin position="94"/>
        <end position="144"/>
    </location>
</feature>
<keyword evidence="1" id="KW-0175">Coiled coil</keyword>
<dbReference type="WBParaSite" id="Minc3s01342g22932">
    <property type="protein sequence ID" value="Minc3s01342g22932"/>
    <property type="gene ID" value="Minc3s01342g22932"/>
</dbReference>
<feature type="region of interest" description="Disordered" evidence="2">
    <location>
        <begin position="352"/>
        <end position="372"/>
    </location>
</feature>
<dbReference type="Pfam" id="PF05585">
    <property type="entry name" value="DUF1758"/>
    <property type="match status" value="1"/>
</dbReference>
<dbReference type="InterPro" id="IPR008737">
    <property type="entry name" value="DUF1758"/>
</dbReference>
<feature type="domain" description="Reverse transcriptase" evidence="3">
    <location>
        <begin position="965"/>
        <end position="1085"/>
    </location>
</feature>
<evidence type="ECO:0000256" key="2">
    <source>
        <dbReference type="SAM" id="MobiDB-lite"/>
    </source>
</evidence>
<dbReference type="SUPFAM" id="SSF56672">
    <property type="entry name" value="DNA/RNA polymerases"/>
    <property type="match status" value="1"/>
</dbReference>
<dbReference type="PANTHER" id="PTHR47331:SF1">
    <property type="entry name" value="GAG-LIKE PROTEIN"/>
    <property type="match status" value="1"/>
</dbReference>
<evidence type="ECO:0000259" key="3">
    <source>
        <dbReference type="Pfam" id="PF00078"/>
    </source>
</evidence>
<dbReference type="InterPro" id="IPR000477">
    <property type="entry name" value="RT_dom"/>
</dbReference>
<reference evidence="6" key="1">
    <citation type="submission" date="2022-11" db="UniProtKB">
        <authorList>
            <consortium name="WormBaseParasite"/>
        </authorList>
    </citation>
    <scope>IDENTIFICATION</scope>
</reference>
<feature type="compositionally biased region" description="Low complexity" evidence="2">
    <location>
        <begin position="498"/>
        <end position="507"/>
    </location>
</feature>
<proteinExistence type="predicted"/>
<accession>A0A914M656</accession>
<dbReference type="InterPro" id="IPR021109">
    <property type="entry name" value="Peptidase_aspartic_dom_sf"/>
</dbReference>
<protein>
    <submittedName>
        <fullName evidence="6">Peptidase aspartic putative domain-containing protein</fullName>
    </submittedName>
</protein>
<dbReference type="Proteomes" id="UP000887563">
    <property type="component" value="Unplaced"/>
</dbReference>
<dbReference type="InterPro" id="IPR043502">
    <property type="entry name" value="DNA/RNA_pol_sf"/>
</dbReference>
<evidence type="ECO:0000256" key="1">
    <source>
        <dbReference type="SAM" id="Coils"/>
    </source>
</evidence>
<organism evidence="5 6">
    <name type="scientific">Meloidogyne incognita</name>
    <name type="common">Southern root-knot nematode worm</name>
    <name type="synonym">Oxyuris incognita</name>
    <dbReference type="NCBI Taxonomy" id="6306"/>
    <lineage>
        <taxon>Eukaryota</taxon>
        <taxon>Metazoa</taxon>
        <taxon>Ecdysozoa</taxon>
        <taxon>Nematoda</taxon>
        <taxon>Chromadorea</taxon>
        <taxon>Rhabditida</taxon>
        <taxon>Tylenchina</taxon>
        <taxon>Tylenchomorpha</taxon>
        <taxon>Tylenchoidea</taxon>
        <taxon>Meloidogynidae</taxon>
        <taxon>Meloidogyninae</taxon>
        <taxon>Meloidogyne</taxon>
        <taxon>Meloidogyne incognita group</taxon>
    </lineage>
</organism>
<dbReference type="Gene3D" id="2.40.70.10">
    <property type="entry name" value="Acid Proteases"/>
    <property type="match status" value="1"/>
</dbReference>